<evidence type="ECO:0000256" key="7">
    <source>
        <dbReference type="SAM" id="Phobius"/>
    </source>
</evidence>
<proteinExistence type="inferred from homology"/>
<dbReference type="Pfam" id="PF02687">
    <property type="entry name" value="FtsX"/>
    <property type="match status" value="1"/>
</dbReference>
<feature type="domain" description="MacB-like periplasmic core" evidence="9">
    <location>
        <begin position="21"/>
        <end position="244"/>
    </location>
</feature>
<dbReference type="InterPro" id="IPR003838">
    <property type="entry name" value="ABC3_permease_C"/>
</dbReference>
<evidence type="ECO:0000259" key="8">
    <source>
        <dbReference type="Pfam" id="PF02687"/>
    </source>
</evidence>
<comment type="similarity">
    <text evidence="6">Belongs to the ABC-4 integral membrane protein family.</text>
</comment>
<keyword evidence="11" id="KW-1185">Reference proteome</keyword>
<dbReference type="EMBL" id="JBHSHC010000096">
    <property type="protein sequence ID" value="MFC4768007.1"/>
    <property type="molecule type" value="Genomic_DNA"/>
</dbReference>
<evidence type="ECO:0000313" key="10">
    <source>
        <dbReference type="EMBL" id="MFC4768007.1"/>
    </source>
</evidence>
<evidence type="ECO:0000256" key="3">
    <source>
        <dbReference type="ARBA" id="ARBA00022692"/>
    </source>
</evidence>
<protein>
    <submittedName>
        <fullName evidence="10">ABC transporter permease</fullName>
    </submittedName>
</protein>
<feature type="transmembrane region" description="Helical" evidence="7">
    <location>
        <begin position="21"/>
        <end position="42"/>
    </location>
</feature>
<dbReference type="PANTHER" id="PTHR30572:SF4">
    <property type="entry name" value="ABC TRANSPORTER PERMEASE YTRF"/>
    <property type="match status" value="1"/>
</dbReference>
<evidence type="ECO:0000259" key="9">
    <source>
        <dbReference type="Pfam" id="PF12704"/>
    </source>
</evidence>
<accession>A0ABV9Q3G9</accession>
<dbReference type="Pfam" id="PF12704">
    <property type="entry name" value="MacB_PCD"/>
    <property type="match status" value="1"/>
</dbReference>
<dbReference type="RefSeq" id="WP_380025929.1">
    <property type="nucleotide sequence ID" value="NZ_JBHSHC010000096.1"/>
</dbReference>
<gene>
    <name evidence="10" type="ORF">ACFO8Q_11665</name>
</gene>
<organism evidence="10 11">
    <name type="scientific">Effusibacillus consociatus</name>
    <dbReference type="NCBI Taxonomy" id="1117041"/>
    <lineage>
        <taxon>Bacteria</taxon>
        <taxon>Bacillati</taxon>
        <taxon>Bacillota</taxon>
        <taxon>Bacilli</taxon>
        <taxon>Bacillales</taxon>
        <taxon>Alicyclobacillaceae</taxon>
        <taxon>Effusibacillus</taxon>
    </lineage>
</organism>
<dbReference type="PANTHER" id="PTHR30572">
    <property type="entry name" value="MEMBRANE COMPONENT OF TRANSPORTER-RELATED"/>
    <property type="match status" value="1"/>
</dbReference>
<feature type="transmembrane region" description="Helical" evidence="7">
    <location>
        <begin position="282"/>
        <end position="307"/>
    </location>
</feature>
<evidence type="ECO:0000256" key="4">
    <source>
        <dbReference type="ARBA" id="ARBA00022989"/>
    </source>
</evidence>
<feature type="transmembrane region" description="Helical" evidence="7">
    <location>
        <begin position="327"/>
        <end position="355"/>
    </location>
</feature>
<keyword evidence="2" id="KW-1003">Cell membrane</keyword>
<comment type="subcellular location">
    <subcellularLocation>
        <location evidence="1">Cell membrane</location>
        <topology evidence="1">Multi-pass membrane protein</topology>
    </subcellularLocation>
</comment>
<feature type="transmembrane region" description="Helical" evidence="7">
    <location>
        <begin position="367"/>
        <end position="389"/>
    </location>
</feature>
<keyword evidence="3 7" id="KW-0812">Transmembrane</keyword>
<dbReference type="InterPro" id="IPR050250">
    <property type="entry name" value="Macrolide_Exporter_MacB"/>
</dbReference>
<dbReference type="Proteomes" id="UP001596002">
    <property type="component" value="Unassembled WGS sequence"/>
</dbReference>
<keyword evidence="4 7" id="KW-1133">Transmembrane helix</keyword>
<evidence type="ECO:0000256" key="1">
    <source>
        <dbReference type="ARBA" id="ARBA00004651"/>
    </source>
</evidence>
<dbReference type="InterPro" id="IPR025857">
    <property type="entry name" value="MacB_PCD"/>
</dbReference>
<evidence type="ECO:0000256" key="5">
    <source>
        <dbReference type="ARBA" id="ARBA00023136"/>
    </source>
</evidence>
<evidence type="ECO:0000256" key="2">
    <source>
        <dbReference type="ARBA" id="ARBA00022475"/>
    </source>
</evidence>
<sequence length="406" mass="43009">MNFYESIRVSLQSLVANKLRSTLTMLGIIIGISSVIVMVSIGQGATSYVTNQIQGLGSNLLIVQPGQASSGGVSMGVGSSNTLKISDVAVIQESSPAIQGVAPITSRSVQVVYQQRNTTTQITGTTTDYLQVRAANTQFGRFFNENEQNGAAKVAVLGTTVVQNLFGFADVNPVGETIRINGIPFQIIGVMESKGSSGLQNTDDTILIPIETARQRLVGTDNVRNILIEAKSADQMEQASIEVRRSLRKAHHLTANQPDDFMITNQADILSASQGITQTLTLFLGGVAAISLIVGGIGVMNIMLVSVTERTKEIGIRKALGARQRDLLVQFLIEAIVLSLIGGIIGIILGAVGSFGLGRVMNFATTLSIGAVLTAFGFSGLIGIVFGVFPARKAARLEPIEALRYE</sequence>
<evidence type="ECO:0000256" key="6">
    <source>
        <dbReference type="ARBA" id="ARBA00038076"/>
    </source>
</evidence>
<evidence type="ECO:0000313" key="11">
    <source>
        <dbReference type="Proteomes" id="UP001596002"/>
    </source>
</evidence>
<feature type="domain" description="ABC3 transporter permease C-terminal" evidence="8">
    <location>
        <begin position="287"/>
        <end position="399"/>
    </location>
</feature>
<reference evidence="11" key="1">
    <citation type="journal article" date="2019" name="Int. J. Syst. Evol. Microbiol.">
        <title>The Global Catalogue of Microorganisms (GCM) 10K type strain sequencing project: providing services to taxonomists for standard genome sequencing and annotation.</title>
        <authorList>
            <consortium name="The Broad Institute Genomics Platform"/>
            <consortium name="The Broad Institute Genome Sequencing Center for Infectious Disease"/>
            <person name="Wu L."/>
            <person name="Ma J."/>
        </authorList>
    </citation>
    <scope>NUCLEOTIDE SEQUENCE [LARGE SCALE GENOMIC DNA]</scope>
    <source>
        <strain evidence="11">WYCCWR 12678</strain>
    </source>
</reference>
<name>A0ABV9Q3G9_9BACL</name>
<keyword evidence="5 7" id="KW-0472">Membrane</keyword>
<comment type="caution">
    <text evidence="10">The sequence shown here is derived from an EMBL/GenBank/DDBJ whole genome shotgun (WGS) entry which is preliminary data.</text>
</comment>